<dbReference type="EMBL" id="VOQS01000005">
    <property type="protein sequence ID" value="TXC79115.1"/>
    <property type="molecule type" value="Genomic_DNA"/>
</dbReference>
<protein>
    <submittedName>
        <fullName evidence="1">Uncharacterized protein</fullName>
    </submittedName>
</protein>
<proteinExistence type="predicted"/>
<reference evidence="1 2" key="1">
    <citation type="journal article" date="2018" name="Int. J. Syst. Evol. Microbiol.">
        <title>Paraburkholderia azotifigens sp. nov., a nitrogen-fixing bacterium isolated from paddy soil.</title>
        <authorList>
            <person name="Choi G.M."/>
            <person name="Im W.T."/>
        </authorList>
    </citation>
    <scope>NUCLEOTIDE SEQUENCE [LARGE SCALE GENOMIC DNA]</scope>
    <source>
        <strain evidence="1 2">NF 2-5-3</strain>
    </source>
</reference>
<name>A0A5C6V5X7_9BURK</name>
<dbReference type="Proteomes" id="UP000321776">
    <property type="component" value="Unassembled WGS sequence"/>
</dbReference>
<evidence type="ECO:0000313" key="1">
    <source>
        <dbReference type="EMBL" id="TXC79115.1"/>
    </source>
</evidence>
<dbReference type="AlphaFoldDB" id="A0A5C6V5X7"/>
<sequence length="353" mass="39977">MHYPEDFELPVPEAITLSELLFELEKEVSEVASTDGRYLSAWQNLTPASAIEFLMHRRYDIEERCRWSDDDILEAYVSVAPVFLRDMCRVATLVEAALNGKPFDDPVLPATPNQQHDSQLPGHISEQEAALCSTDIGASYDRLLSLALNVRTVKPEATAGMTTWTAETSKSIEEIRASDFADRTVYLLRDFLLPSPLQKVMSRRHLAIKVSDEWMSKYVMTHVTHDAPSLAVVHRPHEGSILVLELASGTIRLDATRMASHLREFDTEMPILFISSDLCALAVHRFNALVDGNIIEDFARRPESHELLPQRDTFARLPDGFAVVAEERFSVFDCWHTERPLTEDPDKLEDIPF</sequence>
<dbReference type="RefSeq" id="WP_147236934.1">
    <property type="nucleotide sequence ID" value="NZ_VOQS01000005.1"/>
</dbReference>
<gene>
    <name evidence="1" type="ORF">FRZ40_32360</name>
</gene>
<comment type="caution">
    <text evidence="1">The sequence shown here is derived from an EMBL/GenBank/DDBJ whole genome shotgun (WGS) entry which is preliminary data.</text>
</comment>
<organism evidence="1 2">
    <name type="scientific">Paraburkholderia azotifigens</name>
    <dbReference type="NCBI Taxonomy" id="2057004"/>
    <lineage>
        <taxon>Bacteria</taxon>
        <taxon>Pseudomonadati</taxon>
        <taxon>Pseudomonadota</taxon>
        <taxon>Betaproteobacteria</taxon>
        <taxon>Burkholderiales</taxon>
        <taxon>Burkholderiaceae</taxon>
        <taxon>Paraburkholderia</taxon>
    </lineage>
</organism>
<evidence type="ECO:0000313" key="2">
    <source>
        <dbReference type="Proteomes" id="UP000321776"/>
    </source>
</evidence>
<accession>A0A5C6V5X7</accession>